<reference evidence="1" key="1">
    <citation type="journal article" date="2014" name="Int. J. Syst. Evol. Microbiol.">
        <title>Complete genome sequence of Corynebacterium casei LMG S-19264T (=DSM 44701T), isolated from a smear-ripened cheese.</title>
        <authorList>
            <consortium name="US DOE Joint Genome Institute (JGI-PGF)"/>
            <person name="Walter F."/>
            <person name="Albersmeier A."/>
            <person name="Kalinowski J."/>
            <person name="Ruckert C."/>
        </authorList>
    </citation>
    <scope>NUCLEOTIDE SEQUENCE</scope>
    <source>
        <strain evidence="1">CGMCC 1.12777</strain>
    </source>
</reference>
<accession>A0A8J2ZU96</accession>
<evidence type="ECO:0000313" key="1">
    <source>
        <dbReference type="EMBL" id="GGH76885.1"/>
    </source>
</evidence>
<gene>
    <name evidence="1" type="ORF">GCM10007096_07960</name>
</gene>
<evidence type="ECO:0000313" key="2">
    <source>
        <dbReference type="Proteomes" id="UP000656813"/>
    </source>
</evidence>
<comment type="caution">
    <text evidence="1">The sequence shown here is derived from an EMBL/GenBank/DDBJ whole genome shotgun (WGS) entry which is preliminary data.</text>
</comment>
<name>A0A8J2ZU96_9BACL</name>
<proteinExistence type="predicted"/>
<keyword evidence="2" id="KW-1185">Reference proteome</keyword>
<dbReference type="AlphaFoldDB" id="A0A8J2ZU96"/>
<sequence>MEASSYHNAKEERCLVCSSFLSNGFRPLNRVTLIFNNDLISFNEIELQLKTVLSRQSS</sequence>
<organism evidence="1 2">
    <name type="scientific">Pullulanibacillus pueri</name>
    <dbReference type="NCBI Taxonomy" id="1437324"/>
    <lineage>
        <taxon>Bacteria</taxon>
        <taxon>Bacillati</taxon>
        <taxon>Bacillota</taxon>
        <taxon>Bacilli</taxon>
        <taxon>Bacillales</taxon>
        <taxon>Sporolactobacillaceae</taxon>
        <taxon>Pullulanibacillus</taxon>
    </lineage>
</organism>
<dbReference type="Proteomes" id="UP000656813">
    <property type="component" value="Unassembled WGS sequence"/>
</dbReference>
<reference evidence="1" key="2">
    <citation type="submission" date="2020-09" db="EMBL/GenBank/DDBJ databases">
        <authorList>
            <person name="Sun Q."/>
            <person name="Zhou Y."/>
        </authorList>
    </citation>
    <scope>NUCLEOTIDE SEQUENCE</scope>
    <source>
        <strain evidence="1">CGMCC 1.12777</strain>
    </source>
</reference>
<dbReference type="EMBL" id="BMFV01000004">
    <property type="protein sequence ID" value="GGH76885.1"/>
    <property type="molecule type" value="Genomic_DNA"/>
</dbReference>
<protein>
    <submittedName>
        <fullName evidence="1">Uncharacterized protein</fullName>
    </submittedName>
</protein>